<gene>
    <name evidence="5" type="ordered locus">BN140_2282</name>
</gene>
<dbReference type="InterPro" id="IPR003343">
    <property type="entry name" value="Big_2"/>
</dbReference>
<dbReference type="NCBIfam" id="TIGR04213">
    <property type="entry name" value="PGF_pre_PGF"/>
    <property type="match status" value="1"/>
</dbReference>
<evidence type="ECO:0000256" key="3">
    <source>
        <dbReference type="SAM" id="Phobius"/>
    </source>
</evidence>
<dbReference type="SUPFAM" id="SSF69304">
    <property type="entry name" value="Tricorn protease N-terminal domain"/>
    <property type="match status" value="2"/>
</dbReference>
<evidence type="ECO:0000313" key="5">
    <source>
        <dbReference type="EMBL" id="CCJ37205.1"/>
    </source>
</evidence>
<keyword evidence="3" id="KW-0472">Membrane</keyword>
<dbReference type="InterPro" id="IPR027618">
    <property type="entry name" value="Beta_prop_Msarc"/>
</dbReference>
<feature type="region of interest" description="Disordered" evidence="2">
    <location>
        <begin position="1192"/>
        <end position="1218"/>
    </location>
</feature>
<dbReference type="Gene3D" id="2.120.10.30">
    <property type="entry name" value="TolB, C-terminal domain"/>
    <property type="match status" value="1"/>
</dbReference>
<protein>
    <submittedName>
        <fullName evidence="5">Ig domain-containing protein</fullName>
    </submittedName>
</protein>
<dbReference type="STRING" id="1201294.BN140_2282"/>
<feature type="transmembrane region" description="Helical" evidence="3">
    <location>
        <begin position="39"/>
        <end position="58"/>
    </location>
</feature>
<dbReference type="Pfam" id="PF07676">
    <property type="entry name" value="PD40"/>
    <property type="match status" value="1"/>
</dbReference>
<evidence type="ECO:0000259" key="4">
    <source>
        <dbReference type="PROSITE" id="PS50835"/>
    </source>
</evidence>
<keyword evidence="3" id="KW-0812">Transmembrane</keyword>
<organism evidence="5 6">
    <name type="scientific">Methanoculleus bourgensis (strain ATCC 43281 / DSM 3045 / OCM 15 / MS2)</name>
    <name type="common">Methanogenium bourgense</name>
    <dbReference type="NCBI Taxonomy" id="1201294"/>
    <lineage>
        <taxon>Archaea</taxon>
        <taxon>Methanobacteriati</taxon>
        <taxon>Methanobacteriota</taxon>
        <taxon>Stenosarchaea group</taxon>
        <taxon>Methanomicrobia</taxon>
        <taxon>Methanomicrobiales</taxon>
        <taxon>Methanomicrobiaceae</taxon>
        <taxon>Methanoculleus</taxon>
    </lineage>
</organism>
<dbReference type="PATRIC" id="fig|1201294.9.peg.2541"/>
<dbReference type="InterPro" id="IPR026453">
    <property type="entry name" value="PGF_pre_PGF"/>
</dbReference>
<keyword evidence="3" id="KW-1133">Transmembrane helix</keyword>
<sequence>MSTRFSQPVCAYRMVCTAALQEESRVHARGEKMTKKRHLALLCAIVIIGLLIPPVMAVEAAPGEDLYSPLDGAQDHPDIDGNMIVWEDNRNDEQKKGNKDIYLGTVDKFRADPGRGTLLPSYTGEQITNNPASQEKPSISGDYIVWQDNRNGNWDIYLYKRSTGREKLITGTGNQRMPIVRGNYAAWYDDSSGKTNVVLYDIAAGSVKKVIDCDATTTIPWGTTEFKPALSEKYVTWVESGEEQIKYYEIETGKIGYASLSDNRQSWPSLSGSLIAWEDYRNGNPDIYMTDLANPSGWERRITTDPSDQVSPAISGSIIAWEEKRDKGPDGTDGRGIYLYDLKSGKEKSVRQPDVNYDEHLYPAVSGNTIVWQRGGSPNSNLYIFTYKPAASVDPVLTNIKVTPSTATLKVDGTEQFEATALDQSGKPMTGVEMITWTSSNTTVGTIGESSGLFTAHAAGTTTITATSGAVSGTATVTVSADEPVLASITVTPTATTLGINETETFTATALDQFGKKMTGVEMITWTSSNTTVGTIGESSGLFTAHVAGTTTITATSGEVSGTATVMVTADEPVLGSITVTPTTATLVVNDTKKFTATLKDQFGSPMTGVTVTWDSSNKTVGTINDAGLFSAFAEGTTTVIASAGGLSAKAAVTVKASAPVDPTDPADPVLKSIKVTPLRATLEVEDTQKFIVTGYDQDGNVMPAGKIVWDSSNKTVGTISAAGVFTALAEGTTTVIATAGDISAEVVVTVYAVEPGLAKIGFFPSAVTLNPGDSLKFEAVPLNCYGDFVPEAAITWTSSDPAVGTIDETGLFVALCAGTTTLTISGDGATRTTTVTVCCDEPVLSRIVVTPPAITLNTGDAETFIATAFDQYGCEITGIEVTWACRESCGGTIDPCSGLFTALDDGTATITASAEGVTGTATITVIDAPSGLIDAVAVSPSEITLDVDNTWQFTATAFDLEGNITSDAPVIWTSCDESVGTIDETGLFTAVCGGTTTITASVDGISETGTATVTVRSACPVPSRIVISPSAFTIAPANSLQLTETVYDQYGCVMPDAVVVWESSDPKIGYIGPCGLFGPNEAGEVTITASVDEISGSACVTVGPPLPYPARVKVDPVTTALAPGETQEFIATVFDDSDNELDWVRVAWLCSDPEVGTLDRAGLFAAFAEGSAEVKALAGDVEGTAAVTVTAAPAPTPDPTLDPGSSANNDWGDGGGDTGPTFSAETCENLMSGETFTFSDISVSSVSSVAITAADTIPRLMVTVKEAARPTAARPPADDVYEYVDISLHWADQRRIGSAEVVFTISADWLEDHGIAPEDVRLMRYVDGAWQSLETEVVSEENGLYRFRATTPGFSTFAIAAAAAENETTAGETNVTTGGETNVTANVTTVVTTEATTVPATTTPATPLVYAPILAPLTFLLWQRKKN</sequence>
<evidence type="ECO:0000313" key="6">
    <source>
        <dbReference type="Proteomes" id="UP000009007"/>
    </source>
</evidence>
<dbReference type="PANTHER" id="PTHR36842:SF1">
    <property type="entry name" value="PROTEIN TOLB"/>
    <property type="match status" value="1"/>
</dbReference>
<proteinExistence type="inferred from homology"/>
<dbReference type="PROSITE" id="PS50835">
    <property type="entry name" value="IG_LIKE"/>
    <property type="match status" value="1"/>
</dbReference>
<dbReference type="Pfam" id="PF02368">
    <property type="entry name" value="Big_2"/>
    <property type="match status" value="6"/>
</dbReference>
<dbReference type="HOGENOM" id="CLU_256952_0_0_2"/>
<name>I7L120_METBM</name>
<dbReference type="Gene3D" id="2.60.40.1080">
    <property type="match status" value="9"/>
</dbReference>
<comment type="similarity">
    <text evidence="1">Belongs to the TolB family.</text>
</comment>
<feature type="domain" description="Ig-like" evidence="4">
    <location>
        <begin position="756"/>
        <end position="840"/>
    </location>
</feature>
<dbReference type="InterPro" id="IPR008964">
    <property type="entry name" value="Invasin/intimin_cell_adhesion"/>
</dbReference>
<dbReference type="InterPro" id="IPR007110">
    <property type="entry name" value="Ig-like_dom"/>
</dbReference>
<dbReference type="BioCyc" id="MBOU1201294:BN140_RS11335-MONOMER"/>
<dbReference type="KEGG" id="mbg:BN140_2282"/>
<dbReference type="InterPro" id="IPR011042">
    <property type="entry name" value="6-blade_b-propeller_TolB-like"/>
</dbReference>
<dbReference type="InterPro" id="IPR011659">
    <property type="entry name" value="WD40"/>
</dbReference>
<dbReference type="PANTHER" id="PTHR36842">
    <property type="entry name" value="PROTEIN TOLB HOMOLOG"/>
    <property type="match status" value="1"/>
</dbReference>
<keyword evidence="6" id="KW-1185">Reference proteome</keyword>
<dbReference type="Proteomes" id="UP000009007">
    <property type="component" value="Chromosome I"/>
</dbReference>
<dbReference type="EMBL" id="HE964772">
    <property type="protein sequence ID" value="CCJ37205.1"/>
    <property type="molecule type" value="Genomic_DNA"/>
</dbReference>
<evidence type="ECO:0000256" key="1">
    <source>
        <dbReference type="ARBA" id="ARBA00009820"/>
    </source>
</evidence>
<accession>I7L120</accession>
<dbReference type="SMART" id="SM00635">
    <property type="entry name" value="BID_2"/>
    <property type="match status" value="9"/>
</dbReference>
<dbReference type="NCBIfam" id="TIGR04275">
    <property type="entry name" value="beta_prop_Msarc"/>
    <property type="match status" value="3"/>
</dbReference>
<reference evidence="6" key="1">
    <citation type="journal article" date="2012" name="J. Bacteriol.">
        <title>Complete genome sequence of the hydrogenotrophic, methanogenic archaeon Methanoculleus bourgensis strain MS2T, isolated from a sewage sludge digester.</title>
        <authorList>
            <person name="Maus I."/>
            <person name="Wibberg D."/>
            <person name="Stantscheff R."/>
            <person name="Eikmeyer F.G."/>
            <person name="Seffner A."/>
            <person name="Boelter J."/>
            <person name="Szczepanowski R."/>
            <person name="Blom J."/>
            <person name="Jaenicke S."/>
            <person name="Konig H."/>
            <person name="Puhler A."/>
            <person name="Schluter A."/>
        </authorList>
    </citation>
    <scope>NUCLEOTIDE SEQUENCE [LARGE SCALE GENOMIC DNA]</scope>
    <source>
        <strain evidence="6">ATCC 43281 / DSM 3045 / OCM 15 / MS2</strain>
    </source>
</reference>
<dbReference type="SUPFAM" id="SSF49373">
    <property type="entry name" value="Invasin/intimin cell-adhesion fragments"/>
    <property type="match status" value="9"/>
</dbReference>
<evidence type="ECO:0000256" key="2">
    <source>
        <dbReference type="SAM" id="MobiDB-lite"/>
    </source>
</evidence>